<gene>
    <name evidence="2" type="ORF">SAMN05421771_0249</name>
</gene>
<organism evidence="2 3">
    <name type="scientific">Granulicella pectinivorans</name>
    <dbReference type="NCBI Taxonomy" id="474950"/>
    <lineage>
        <taxon>Bacteria</taxon>
        <taxon>Pseudomonadati</taxon>
        <taxon>Acidobacteriota</taxon>
        <taxon>Terriglobia</taxon>
        <taxon>Terriglobales</taxon>
        <taxon>Acidobacteriaceae</taxon>
        <taxon>Granulicella</taxon>
    </lineage>
</organism>
<accession>A0A1I6L4G1</accession>
<evidence type="ECO:0000259" key="1">
    <source>
        <dbReference type="Pfam" id="PF00248"/>
    </source>
</evidence>
<dbReference type="SUPFAM" id="SSF51430">
    <property type="entry name" value="NAD(P)-linked oxidoreductase"/>
    <property type="match status" value="1"/>
</dbReference>
<evidence type="ECO:0000313" key="3">
    <source>
        <dbReference type="Proteomes" id="UP000199024"/>
    </source>
</evidence>
<dbReference type="InterPro" id="IPR023210">
    <property type="entry name" value="NADP_OxRdtase_dom"/>
</dbReference>
<dbReference type="GO" id="GO:0016491">
    <property type="term" value="F:oxidoreductase activity"/>
    <property type="evidence" value="ECO:0007669"/>
    <property type="project" value="InterPro"/>
</dbReference>
<dbReference type="GO" id="GO:0005829">
    <property type="term" value="C:cytosol"/>
    <property type="evidence" value="ECO:0007669"/>
    <property type="project" value="TreeGrafter"/>
</dbReference>
<dbReference type="Proteomes" id="UP000199024">
    <property type="component" value="Unassembled WGS sequence"/>
</dbReference>
<reference evidence="2 3" key="1">
    <citation type="submission" date="2016-10" db="EMBL/GenBank/DDBJ databases">
        <authorList>
            <person name="de Groot N.N."/>
        </authorList>
    </citation>
    <scope>NUCLEOTIDE SEQUENCE [LARGE SCALE GENOMIC DNA]</scope>
    <source>
        <strain evidence="2 3">DSM 21001</strain>
    </source>
</reference>
<name>A0A1I6L4G1_9BACT</name>
<dbReference type="EMBL" id="FOZL01000001">
    <property type="protein sequence ID" value="SFR98373.1"/>
    <property type="molecule type" value="Genomic_DNA"/>
</dbReference>
<protein>
    <submittedName>
        <fullName evidence="2">L-galactose dehydrogenase</fullName>
    </submittedName>
</protein>
<dbReference type="InterPro" id="IPR020471">
    <property type="entry name" value="AKR"/>
</dbReference>
<sequence>MLYRSLGNTNLEVSAIGFGAAPLGDVFGAMTSAEASATVQHAVASGINFFDVSPYYGVTLAEERLGNALVGSRHQVLLATKCGRYGSSHFDFSAATVTRGLEDSLRRLKTDYVDFLQVHDVEFGPIEQIVHETLPALRHLQEAGKVRWIGVTGYWPGLLARILKQVPVDTVLNYCHSNLLMNDMDLELTPVAEQLGVALLNASPLHMGLLAGGSVAEWHPAPSPVRNAAAKIVSLCQTHGVRSATVALNHCLSHPAVATTLVGFRSVDQIDDALLALAEFHEPELMKEIRVIARPVMNSTWISGLAENQPGRHAAAEAPVGLQADARA</sequence>
<keyword evidence="3" id="KW-1185">Reference proteome</keyword>
<feature type="domain" description="NADP-dependent oxidoreductase" evidence="1">
    <location>
        <begin position="15"/>
        <end position="288"/>
    </location>
</feature>
<dbReference type="STRING" id="474950.SAMN05421771_0249"/>
<dbReference type="PANTHER" id="PTHR42686:SF1">
    <property type="entry name" value="GH17980P-RELATED"/>
    <property type="match status" value="1"/>
</dbReference>
<dbReference type="InterPro" id="IPR036812">
    <property type="entry name" value="NAD(P)_OxRdtase_dom_sf"/>
</dbReference>
<proteinExistence type="predicted"/>
<evidence type="ECO:0000313" key="2">
    <source>
        <dbReference type="EMBL" id="SFR98373.1"/>
    </source>
</evidence>
<dbReference type="Gene3D" id="3.20.20.100">
    <property type="entry name" value="NADP-dependent oxidoreductase domain"/>
    <property type="match status" value="1"/>
</dbReference>
<dbReference type="Pfam" id="PF00248">
    <property type="entry name" value="Aldo_ket_red"/>
    <property type="match status" value="1"/>
</dbReference>
<dbReference type="PANTHER" id="PTHR42686">
    <property type="entry name" value="GH17980P-RELATED"/>
    <property type="match status" value="1"/>
</dbReference>
<dbReference type="RefSeq" id="WP_217644064.1">
    <property type="nucleotide sequence ID" value="NZ_FOZL01000001.1"/>
</dbReference>
<dbReference type="AlphaFoldDB" id="A0A1I6L4G1"/>